<evidence type="ECO:0000256" key="1">
    <source>
        <dbReference type="ARBA" id="ARBA00022737"/>
    </source>
</evidence>
<dbReference type="EMBL" id="JAQJAN010000012">
    <property type="protein sequence ID" value="KAJ5716433.1"/>
    <property type="molecule type" value="Genomic_DNA"/>
</dbReference>
<sequence>MATIHLTSLPTEIHFMISDFLEYLQDVNNLVQTCRFFYLRLNNSLYQRIAGNMLDPVETHRVTDKFINEKITVLHRAAANGNHDSVRRLLQSGIPADPVHDTLHPIMLAAYYDQTETVRTFLEYGVDPNPPTGFDIPRGVANNPLNEAAYHGHESVVKLLIDHGVPLEFGPENGTVWQPLYMAVINGHIGVAKLLLDQGVSPLTPNYKRGEEVPRSNALLASGSFKMLQVLLEKIEHPELVPFAEPDGLLPNFARRKLDLPLVKFLYNYAMAPEKQVTFMPNSGRLWPHPEFDRDIFSQFAYTAGSQPEVARFLLDQIDVDGIMGCQYIRPIIGLMHGAARTGDENLLSKLFQGDRTKKIPFVSDLDWEIILSRILEKSIRYDHIGILELLLLHGANSDGTNIRGNNAAFREHFSPYRKALKRGLFDIADLLLNYGADPFRDGVEPGILLNLDNIRVQLPLALPSLETAACSLGIDLRTALFLVENNPTIYRIHGVIAAAATKGKEVFNIIRDYVEPEVPLYLGNLVHQKAMVIAAEHGHIPLLEHFLEAGFHPNKLHERNSCLAAVVMSRSIEFTAKQKTINFLLENGEDIDRNFGWESLTPLMSIIKQKTEMDSEYDEDDENVARLLLEKGANPFRRGDRFKFDECALYRAVHFDNLLMTKVILQFLQEKETPL</sequence>
<organism evidence="4 5">
    <name type="scientific">Penicillium malachiteum</name>
    <dbReference type="NCBI Taxonomy" id="1324776"/>
    <lineage>
        <taxon>Eukaryota</taxon>
        <taxon>Fungi</taxon>
        <taxon>Dikarya</taxon>
        <taxon>Ascomycota</taxon>
        <taxon>Pezizomycotina</taxon>
        <taxon>Eurotiomycetes</taxon>
        <taxon>Eurotiomycetidae</taxon>
        <taxon>Eurotiales</taxon>
        <taxon>Aspergillaceae</taxon>
        <taxon>Penicillium</taxon>
    </lineage>
</organism>
<name>A0AAD6HHD4_9EURO</name>
<dbReference type="SUPFAM" id="SSF48403">
    <property type="entry name" value="Ankyrin repeat"/>
    <property type="match status" value="2"/>
</dbReference>
<dbReference type="PANTHER" id="PTHR24198">
    <property type="entry name" value="ANKYRIN REPEAT AND PROTEIN KINASE DOMAIN-CONTAINING PROTEIN"/>
    <property type="match status" value="1"/>
</dbReference>
<comment type="caution">
    <text evidence="4">The sequence shown here is derived from an EMBL/GenBank/DDBJ whole genome shotgun (WGS) entry which is preliminary data.</text>
</comment>
<evidence type="ECO:0000313" key="5">
    <source>
        <dbReference type="Proteomes" id="UP001215712"/>
    </source>
</evidence>
<dbReference type="InterPro" id="IPR002110">
    <property type="entry name" value="Ankyrin_rpt"/>
</dbReference>
<keyword evidence="2 3" id="KW-0040">ANK repeat</keyword>
<protein>
    <submittedName>
        <fullName evidence="4">Ankyrin</fullName>
    </submittedName>
</protein>
<dbReference type="Pfam" id="PF12796">
    <property type="entry name" value="Ank_2"/>
    <property type="match status" value="2"/>
</dbReference>
<evidence type="ECO:0000313" key="4">
    <source>
        <dbReference type="EMBL" id="KAJ5716433.1"/>
    </source>
</evidence>
<dbReference type="SMART" id="SM00248">
    <property type="entry name" value="ANK"/>
    <property type="match status" value="9"/>
</dbReference>
<keyword evidence="1" id="KW-0677">Repeat</keyword>
<dbReference type="Proteomes" id="UP001215712">
    <property type="component" value="Unassembled WGS sequence"/>
</dbReference>
<proteinExistence type="predicted"/>
<accession>A0AAD6HHD4</accession>
<evidence type="ECO:0000256" key="2">
    <source>
        <dbReference type="ARBA" id="ARBA00023043"/>
    </source>
</evidence>
<feature type="repeat" description="ANK" evidence="3">
    <location>
        <begin position="69"/>
        <end position="101"/>
    </location>
</feature>
<dbReference type="Gene3D" id="1.25.40.20">
    <property type="entry name" value="Ankyrin repeat-containing domain"/>
    <property type="match status" value="3"/>
</dbReference>
<dbReference type="PROSITE" id="PS50297">
    <property type="entry name" value="ANK_REP_REGION"/>
    <property type="match status" value="1"/>
</dbReference>
<dbReference type="InterPro" id="IPR036770">
    <property type="entry name" value="Ankyrin_rpt-contain_sf"/>
</dbReference>
<gene>
    <name evidence="4" type="ORF">N7493_008344</name>
</gene>
<dbReference type="PANTHER" id="PTHR24198:SF165">
    <property type="entry name" value="ANKYRIN REPEAT-CONTAINING PROTEIN-RELATED"/>
    <property type="match status" value="1"/>
</dbReference>
<evidence type="ECO:0000256" key="3">
    <source>
        <dbReference type="PROSITE-ProRule" id="PRU00023"/>
    </source>
</evidence>
<feature type="repeat" description="ANK" evidence="3">
    <location>
        <begin position="140"/>
        <end position="172"/>
    </location>
</feature>
<keyword evidence="5" id="KW-1185">Reference proteome</keyword>
<dbReference type="AlphaFoldDB" id="A0AAD6HHD4"/>
<reference evidence="4" key="1">
    <citation type="journal article" date="2023" name="IMA Fungus">
        <title>Comparative genomic study of the Penicillium genus elucidates a diverse pangenome and 15 lateral gene transfer events.</title>
        <authorList>
            <person name="Petersen C."/>
            <person name="Sorensen T."/>
            <person name="Nielsen M.R."/>
            <person name="Sondergaard T.E."/>
            <person name="Sorensen J.L."/>
            <person name="Fitzpatrick D.A."/>
            <person name="Frisvad J.C."/>
            <person name="Nielsen K.L."/>
        </authorList>
    </citation>
    <scope>NUCLEOTIDE SEQUENCE</scope>
    <source>
        <strain evidence="4">IBT 17514</strain>
    </source>
</reference>
<dbReference type="PROSITE" id="PS50088">
    <property type="entry name" value="ANK_REPEAT"/>
    <property type="match status" value="2"/>
</dbReference>
<reference evidence="4" key="2">
    <citation type="submission" date="2023-01" db="EMBL/GenBank/DDBJ databases">
        <authorList>
            <person name="Petersen C."/>
        </authorList>
    </citation>
    <scope>NUCLEOTIDE SEQUENCE</scope>
    <source>
        <strain evidence="4">IBT 17514</strain>
    </source>
</reference>